<dbReference type="InterPro" id="IPR030456">
    <property type="entry name" value="TF_fork_head_CS_2"/>
</dbReference>
<dbReference type="Pfam" id="PF00250">
    <property type="entry name" value="Forkhead"/>
    <property type="match status" value="1"/>
</dbReference>
<dbReference type="PANTHER" id="PTHR46078:SF2">
    <property type="entry name" value="FORK-HEAD DOMAIN-CONTAINING PROTEIN"/>
    <property type="match status" value="1"/>
</dbReference>
<dbReference type="InParanoid" id="A0A0H2R2H4"/>
<proteinExistence type="predicted"/>
<evidence type="ECO:0000313" key="9">
    <source>
        <dbReference type="Proteomes" id="UP000053477"/>
    </source>
</evidence>
<gene>
    <name evidence="8" type="ORF">SCHPADRAFT_917625</name>
</gene>
<dbReference type="OrthoDB" id="5954824at2759"/>
<protein>
    <recommendedName>
        <fullName evidence="7">Fork-head domain-containing protein</fullName>
    </recommendedName>
</protein>
<accession>A0A0H2R2H4</accession>
<sequence length="280" mass="31408">MPPSSYYPDPPNDLTGGLPINLDSLRDGRPGTKPFYPYSTLIRYAIKGSPNQKLLLEDIYYAIESRFPYFRTAPSGWKNSVRHNLSLNPCFVKVARPLTDRGKGSYWTVDDNVDPRTGVHRIRKKRNKNSSSQKEASQAETMEVFGSDPQVEPSPEGFFPPPPVSTEQASDIVMDPTAEATAAGPSDGEVYPTFIPPLSAPEFDEHGNVNWRTAWLNELAKLQHITAEQDKLNAEPEWYREMLFRVRTAMMATIDENGVLQVAQAVPTEQLSEEVNHEAQ</sequence>
<dbReference type="GO" id="GO:0005634">
    <property type="term" value="C:nucleus"/>
    <property type="evidence" value="ECO:0007669"/>
    <property type="project" value="UniProtKB-SubCell"/>
</dbReference>
<keyword evidence="1" id="KW-0805">Transcription regulation</keyword>
<reference evidence="8 9" key="1">
    <citation type="submission" date="2015-04" db="EMBL/GenBank/DDBJ databases">
        <title>Complete genome sequence of Schizopora paradoxa KUC8140, a cosmopolitan wood degrader in East Asia.</title>
        <authorList>
            <consortium name="DOE Joint Genome Institute"/>
            <person name="Min B."/>
            <person name="Park H."/>
            <person name="Jang Y."/>
            <person name="Kim J.-J."/>
            <person name="Kim K.H."/>
            <person name="Pangilinan J."/>
            <person name="Lipzen A."/>
            <person name="Riley R."/>
            <person name="Grigoriev I.V."/>
            <person name="Spatafora J.W."/>
            <person name="Choi I.-G."/>
        </authorList>
    </citation>
    <scope>NUCLEOTIDE SEQUENCE [LARGE SCALE GENOMIC DNA]</scope>
    <source>
        <strain evidence="8 9">KUC8140</strain>
    </source>
</reference>
<dbReference type="SMART" id="SM00339">
    <property type="entry name" value="FH"/>
    <property type="match status" value="1"/>
</dbReference>
<dbReference type="CDD" id="cd00059">
    <property type="entry name" value="FH_FOX"/>
    <property type="match status" value="1"/>
</dbReference>
<dbReference type="InterPro" id="IPR036390">
    <property type="entry name" value="WH_DNA-bd_sf"/>
</dbReference>
<evidence type="ECO:0000256" key="3">
    <source>
        <dbReference type="ARBA" id="ARBA00023163"/>
    </source>
</evidence>
<keyword evidence="2 5" id="KW-0238">DNA-binding</keyword>
<keyword evidence="9" id="KW-1185">Reference proteome</keyword>
<dbReference type="InterPro" id="IPR001766">
    <property type="entry name" value="Fork_head_dom"/>
</dbReference>
<evidence type="ECO:0000313" key="8">
    <source>
        <dbReference type="EMBL" id="KLO05950.1"/>
    </source>
</evidence>
<dbReference type="STRING" id="27342.A0A0H2R2H4"/>
<dbReference type="Gene3D" id="1.10.10.10">
    <property type="entry name" value="Winged helix-like DNA-binding domain superfamily/Winged helix DNA-binding domain"/>
    <property type="match status" value="1"/>
</dbReference>
<dbReference type="PROSITE" id="PS00658">
    <property type="entry name" value="FORK_HEAD_2"/>
    <property type="match status" value="1"/>
</dbReference>
<evidence type="ECO:0000259" key="7">
    <source>
        <dbReference type="PROSITE" id="PS50039"/>
    </source>
</evidence>
<dbReference type="GO" id="GO:0000978">
    <property type="term" value="F:RNA polymerase II cis-regulatory region sequence-specific DNA binding"/>
    <property type="evidence" value="ECO:0007669"/>
    <property type="project" value="TreeGrafter"/>
</dbReference>
<dbReference type="Proteomes" id="UP000053477">
    <property type="component" value="Unassembled WGS sequence"/>
</dbReference>
<keyword evidence="3" id="KW-0804">Transcription</keyword>
<dbReference type="SUPFAM" id="SSF46785">
    <property type="entry name" value="Winged helix' DNA-binding domain"/>
    <property type="match status" value="1"/>
</dbReference>
<comment type="subcellular location">
    <subcellularLocation>
        <location evidence="5">Nucleus</location>
    </subcellularLocation>
</comment>
<evidence type="ECO:0000256" key="4">
    <source>
        <dbReference type="ARBA" id="ARBA00023242"/>
    </source>
</evidence>
<feature type="DNA-binding region" description="Fork-head" evidence="5">
    <location>
        <begin position="33"/>
        <end position="128"/>
    </location>
</feature>
<dbReference type="InterPro" id="IPR045912">
    <property type="entry name" value="FOXJ2/3-like"/>
</dbReference>
<dbReference type="PANTHER" id="PTHR46078">
    <property type="entry name" value="FORKHEAD BOX PROTEIN J2 FAMILY MEMBER"/>
    <property type="match status" value="1"/>
</dbReference>
<name>A0A0H2R2H4_9AGAM</name>
<dbReference type="InterPro" id="IPR036388">
    <property type="entry name" value="WH-like_DNA-bd_sf"/>
</dbReference>
<feature type="domain" description="Fork-head" evidence="7">
    <location>
        <begin position="33"/>
        <end position="128"/>
    </location>
</feature>
<keyword evidence="4 5" id="KW-0539">Nucleus</keyword>
<dbReference type="AlphaFoldDB" id="A0A0H2R2H4"/>
<dbReference type="EMBL" id="KQ086251">
    <property type="protein sequence ID" value="KLO05950.1"/>
    <property type="molecule type" value="Genomic_DNA"/>
</dbReference>
<dbReference type="GO" id="GO:0000981">
    <property type="term" value="F:DNA-binding transcription factor activity, RNA polymerase II-specific"/>
    <property type="evidence" value="ECO:0007669"/>
    <property type="project" value="TreeGrafter"/>
</dbReference>
<dbReference type="PRINTS" id="PR00053">
    <property type="entry name" value="FORKHEAD"/>
</dbReference>
<dbReference type="PROSITE" id="PS50039">
    <property type="entry name" value="FORK_HEAD_3"/>
    <property type="match status" value="1"/>
</dbReference>
<dbReference type="FunFam" id="1.10.10.10:FF:000135">
    <property type="entry name" value="forkhead box protein G1"/>
    <property type="match status" value="1"/>
</dbReference>
<organism evidence="8 9">
    <name type="scientific">Schizopora paradoxa</name>
    <dbReference type="NCBI Taxonomy" id="27342"/>
    <lineage>
        <taxon>Eukaryota</taxon>
        <taxon>Fungi</taxon>
        <taxon>Dikarya</taxon>
        <taxon>Basidiomycota</taxon>
        <taxon>Agaricomycotina</taxon>
        <taxon>Agaricomycetes</taxon>
        <taxon>Hymenochaetales</taxon>
        <taxon>Schizoporaceae</taxon>
        <taxon>Schizopora</taxon>
    </lineage>
</organism>
<evidence type="ECO:0000256" key="5">
    <source>
        <dbReference type="PROSITE-ProRule" id="PRU00089"/>
    </source>
</evidence>
<evidence type="ECO:0000256" key="2">
    <source>
        <dbReference type="ARBA" id="ARBA00023125"/>
    </source>
</evidence>
<feature type="region of interest" description="Disordered" evidence="6">
    <location>
        <begin position="119"/>
        <end position="155"/>
    </location>
</feature>
<evidence type="ECO:0000256" key="1">
    <source>
        <dbReference type="ARBA" id="ARBA00023015"/>
    </source>
</evidence>
<evidence type="ECO:0000256" key="6">
    <source>
        <dbReference type="SAM" id="MobiDB-lite"/>
    </source>
</evidence>
<feature type="compositionally biased region" description="Basic residues" evidence="6">
    <location>
        <begin position="119"/>
        <end position="128"/>
    </location>
</feature>